<protein>
    <submittedName>
        <fullName evidence="1">Uncharacterized protein</fullName>
    </submittedName>
</protein>
<proteinExistence type="predicted"/>
<dbReference type="Proteomes" id="UP000269945">
    <property type="component" value="Unassembled WGS sequence"/>
</dbReference>
<dbReference type="EMBL" id="CYRY02047063">
    <property type="protein sequence ID" value="VCX42949.1"/>
    <property type="molecule type" value="Genomic_DNA"/>
</dbReference>
<dbReference type="AlphaFoldDB" id="A0A9X9QB68"/>
<name>A0A9X9QB68_GULGU</name>
<keyword evidence="2" id="KW-1185">Reference proteome</keyword>
<sequence length="43" mass="4402">MKKVGCLGGSVDCLPPAQIMIPGSWDRALHQAPCSGGSPLLPL</sequence>
<organism evidence="1 2">
    <name type="scientific">Gulo gulo</name>
    <name type="common">Wolverine</name>
    <name type="synonym">Gluton</name>
    <dbReference type="NCBI Taxonomy" id="48420"/>
    <lineage>
        <taxon>Eukaryota</taxon>
        <taxon>Metazoa</taxon>
        <taxon>Chordata</taxon>
        <taxon>Craniata</taxon>
        <taxon>Vertebrata</taxon>
        <taxon>Euteleostomi</taxon>
        <taxon>Mammalia</taxon>
        <taxon>Eutheria</taxon>
        <taxon>Laurasiatheria</taxon>
        <taxon>Carnivora</taxon>
        <taxon>Caniformia</taxon>
        <taxon>Musteloidea</taxon>
        <taxon>Mustelidae</taxon>
        <taxon>Guloninae</taxon>
        <taxon>Gulo</taxon>
    </lineage>
</organism>
<evidence type="ECO:0000313" key="2">
    <source>
        <dbReference type="Proteomes" id="UP000269945"/>
    </source>
</evidence>
<comment type="caution">
    <text evidence="1">The sequence shown here is derived from an EMBL/GenBank/DDBJ whole genome shotgun (WGS) entry which is preliminary data.</text>
</comment>
<reference evidence="1 2" key="1">
    <citation type="submission" date="2018-10" db="EMBL/GenBank/DDBJ databases">
        <authorList>
            <person name="Ekblom R."/>
            <person name="Jareborg N."/>
        </authorList>
    </citation>
    <scope>NUCLEOTIDE SEQUENCE [LARGE SCALE GENOMIC DNA]</scope>
    <source>
        <tissue evidence="1">Muscle</tissue>
    </source>
</reference>
<gene>
    <name evidence="1" type="ORF">BN2614_LOCUS4</name>
</gene>
<feature type="non-terminal residue" evidence="1">
    <location>
        <position position="43"/>
    </location>
</feature>
<accession>A0A9X9QB68</accession>
<evidence type="ECO:0000313" key="1">
    <source>
        <dbReference type="EMBL" id="VCX42949.1"/>
    </source>
</evidence>